<dbReference type="AlphaFoldDB" id="A0A7C1NBS3"/>
<name>A0A7C1NBS3_UNCW3</name>
<reference evidence="1" key="1">
    <citation type="journal article" date="2020" name="mSystems">
        <title>Genome- and Community-Level Interaction Insights into Carbon Utilization and Element Cycling Functions of Hydrothermarchaeota in Hydrothermal Sediment.</title>
        <authorList>
            <person name="Zhou Z."/>
            <person name="Liu Y."/>
            <person name="Xu W."/>
            <person name="Pan J."/>
            <person name="Luo Z.H."/>
            <person name="Li M."/>
        </authorList>
    </citation>
    <scope>NUCLEOTIDE SEQUENCE [LARGE SCALE GENOMIC DNA]</scope>
    <source>
        <strain evidence="1">SpSt-265</strain>
    </source>
</reference>
<proteinExistence type="predicted"/>
<accession>A0A7C1NBS3</accession>
<protein>
    <submittedName>
        <fullName evidence="1">Uncharacterized protein</fullName>
    </submittedName>
</protein>
<evidence type="ECO:0000313" key="1">
    <source>
        <dbReference type="EMBL" id="HEA86795.1"/>
    </source>
</evidence>
<gene>
    <name evidence="1" type="ORF">ENP94_02145</name>
</gene>
<sequence>MKGLGIFLIFANITSAVQILSNSDIRQVKLQVLRPVAVNYYLLAKNQFADFTVTGIPDTGVWVRIYTRLWLGRKGKSGPAGWYNLSIITADSVRRLRFQTTASRSTQGPAGQIVGRWRSCYLRLTSAVPGFRLLLDSASAETVAVRFRFQAPRAWERLRLNFLSPLTLVFSDTARENRIDSLYYPIKTYTPFRFTVSGPCRIRLRFRIDYDPTMTGYQNFLVEVKTKDTLLKERSFRVRPELGARYQEATGVIPSTEKALVIELTGGEHQLAVVIKGTPAKTAAVAVERLAGEKYE</sequence>
<dbReference type="EMBL" id="DSLG01000002">
    <property type="protein sequence ID" value="HEA86795.1"/>
    <property type="molecule type" value="Genomic_DNA"/>
</dbReference>
<organism evidence="1">
    <name type="scientific">candidate division WOR-3 bacterium</name>
    <dbReference type="NCBI Taxonomy" id="2052148"/>
    <lineage>
        <taxon>Bacteria</taxon>
        <taxon>Bacteria division WOR-3</taxon>
    </lineage>
</organism>
<comment type="caution">
    <text evidence="1">The sequence shown here is derived from an EMBL/GenBank/DDBJ whole genome shotgun (WGS) entry which is preliminary data.</text>
</comment>